<dbReference type="AlphaFoldDB" id="A0A392SNP9"/>
<proteinExistence type="predicted"/>
<evidence type="ECO:0000313" key="2">
    <source>
        <dbReference type="EMBL" id="MCI49635.1"/>
    </source>
</evidence>
<feature type="non-terminal residue" evidence="2">
    <location>
        <position position="97"/>
    </location>
</feature>
<dbReference type="Proteomes" id="UP000265520">
    <property type="component" value="Unassembled WGS sequence"/>
</dbReference>
<keyword evidence="3" id="KW-1185">Reference proteome</keyword>
<protein>
    <submittedName>
        <fullName evidence="2">Uncharacterized protein</fullName>
    </submittedName>
</protein>
<feature type="compositionally biased region" description="Basic and acidic residues" evidence="1">
    <location>
        <begin position="27"/>
        <end position="37"/>
    </location>
</feature>
<sequence length="97" mass="10379">VGTSLGQPEQQAEIVTDEGSGFETAAEEEKSQDKVATEEEELSGNGNEEVNVSEKTMSVDKEQSMSAEKVIPDDIVDVDDCDSIDQPLNKTFGGIAK</sequence>
<name>A0A392SNP9_9FABA</name>
<dbReference type="EMBL" id="LXQA010404192">
    <property type="protein sequence ID" value="MCI49635.1"/>
    <property type="molecule type" value="Genomic_DNA"/>
</dbReference>
<feature type="region of interest" description="Disordered" evidence="1">
    <location>
        <begin position="1"/>
        <end position="73"/>
    </location>
</feature>
<evidence type="ECO:0000256" key="1">
    <source>
        <dbReference type="SAM" id="MobiDB-lite"/>
    </source>
</evidence>
<evidence type="ECO:0000313" key="3">
    <source>
        <dbReference type="Proteomes" id="UP000265520"/>
    </source>
</evidence>
<accession>A0A392SNP9</accession>
<reference evidence="2 3" key="1">
    <citation type="journal article" date="2018" name="Front. Plant Sci.">
        <title>Red Clover (Trifolium pratense) and Zigzag Clover (T. medium) - A Picture of Genomic Similarities and Differences.</title>
        <authorList>
            <person name="Dluhosova J."/>
            <person name="Istvanek J."/>
            <person name="Nedelnik J."/>
            <person name="Repkova J."/>
        </authorList>
    </citation>
    <scope>NUCLEOTIDE SEQUENCE [LARGE SCALE GENOMIC DNA]</scope>
    <source>
        <strain evidence="3">cv. 10/8</strain>
        <tissue evidence="2">Leaf</tissue>
    </source>
</reference>
<feature type="non-terminal residue" evidence="2">
    <location>
        <position position="1"/>
    </location>
</feature>
<feature type="region of interest" description="Disordered" evidence="1">
    <location>
        <begin position="78"/>
        <end position="97"/>
    </location>
</feature>
<comment type="caution">
    <text evidence="2">The sequence shown here is derived from an EMBL/GenBank/DDBJ whole genome shotgun (WGS) entry which is preliminary data.</text>
</comment>
<organism evidence="2 3">
    <name type="scientific">Trifolium medium</name>
    <dbReference type="NCBI Taxonomy" id="97028"/>
    <lineage>
        <taxon>Eukaryota</taxon>
        <taxon>Viridiplantae</taxon>
        <taxon>Streptophyta</taxon>
        <taxon>Embryophyta</taxon>
        <taxon>Tracheophyta</taxon>
        <taxon>Spermatophyta</taxon>
        <taxon>Magnoliopsida</taxon>
        <taxon>eudicotyledons</taxon>
        <taxon>Gunneridae</taxon>
        <taxon>Pentapetalae</taxon>
        <taxon>rosids</taxon>
        <taxon>fabids</taxon>
        <taxon>Fabales</taxon>
        <taxon>Fabaceae</taxon>
        <taxon>Papilionoideae</taxon>
        <taxon>50 kb inversion clade</taxon>
        <taxon>NPAAA clade</taxon>
        <taxon>Hologalegina</taxon>
        <taxon>IRL clade</taxon>
        <taxon>Trifolieae</taxon>
        <taxon>Trifolium</taxon>
    </lineage>
</organism>
<feature type="compositionally biased region" description="Polar residues" evidence="1">
    <location>
        <begin position="1"/>
        <end position="10"/>
    </location>
</feature>